<evidence type="ECO:0000313" key="2">
    <source>
        <dbReference type="EMBL" id="WXK39618.1"/>
    </source>
</evidence>
<name>A0ABZ2PXE7_9BURK</name>
<reference evidence="2 3" key="1">
    <citation type="submission" date="2020-09" db="EMBL/GenBank/DDBJ databases">
        <title>Genome sequences of Mycetohabitans spp.</title>
        <authorList>
            <person name="Carter M.E."/>
            <person name="Carpenter S.C.D."/>
            <person name="Bogdanove A.J."/>
        </authorList>
    </citation>
    <scope>NUCLEOTIDE SEQUENCE [LARGE SCALE GENOMIC DNA]</scope>
    <source>
        <strain evidence="2 3">B12</strain>
    </source>
</reference>
<proteinExistence type="predicted"/>
<accession>A0ABZ2PXE7</accession>
<organism evidence="2 3">
    <name type="scientific">Mycetohabitans rhizoxinica</name>
    <dbReference type="NCBI Taxonomy" id="412963"/>
    <lineage>
        <taxon>Bacteria</taxon>
        <taxon>Pseudomonadati</taxon>
        <taxon>Pseudomonadota</taxon>
        <taxon>Betaproteobacteria</taxon>
        <taxon>Burkholderiales</taxon>
        <taxon>Burkholderiaceae</taxon>
        <taxon>Mycetohabitans</taxon>
    </lineage>
</organism>
<dbReference type="EMBL" id="CP062176">
    <property type="protein sequence ID" value="WXK39618.1"/>
    <property type="molecule type" value="Genomic_DNA"/>
</dbReference>
<gene>
    <name evidence="2" type="ORF">IHE29_10235</name>
</gene>
<keyword evidence="3" id="KW-1185">Reference proteome</keyword>
<feature type="chain" id="PRO_5046842804" evidence="1">
    <location>
        <begin position="23"/>
        <end position="181"/>
    </location>
</feature>
<evidence type="ECO:0000256" key="1">
    <source>
        <dbReference type="SAM" id="SignalP"/>
    </source>
</evidence>
<feature type="signal peptide" evidence="1">
    <location>
        <begin position="1"/>
        <end position="22"/>
    </location>
</feature>
<protein>
    <submittedName>
        <fullName evidence="2">Uncharacterized protein</fullName>
    </submittedName>
</protein>
<dbReference type="Proteomes" id="UP001493153">
    <property type="component" value="Chromosome"/>
</dbReference>
<keyword evidence="1" id="KW-0732">Signal</keyword>
<dbReference type="RefSeq" id="WP_338910673.1">
    <property type="nucleotide sequence ID" value="NZ_CP062176.1"/>
</dbReference>
<sequence>MRKTIKLILMLLFSLMASSAWPDVGDVDTEGYSMVTRNQTSTIRVQDIQVTNVVEEGATCLENGRQARNANGTPLFCQSGVWQLAVPLPQHQIVSNYACGVDNLIIPCPAGWQVVSGGGNVWAPQCGAQPTGGTSDAAGFWMSAGLDVSQPTSDMTGWWIGGVHDKSLGDNLQGFAICVKH</sequence>
<evidence type="ECO:0000313" key="3">
    <source>
        <dbReference type="Proteomes" id="UP001493153"/>
    </source>
</evidence>